<evidence type="ECO:0000256" key="6">
    <source>
        <dbReference type="ARBA" id="ARBA00038514"/>
    </source>
</evidence>
<name>A0A085A7M3_9ENTR</name>
<feature type="transmembrane region" description="Helical" evidence="7">
    <location>
        <begin position="81"/>
        <end position="107"/>
    </location>
</feature>
<dbReference type="PANTHER" id="PTHR11662:SF399">
    <property type="entry name" value="FI19708P1-RELATED"/>
    <property type="match status" value="1"/>
</dbReference>
<dbReference type="Pfam" id="PF07690">
    <property type="entry name" value="MFS_1"/>
    <property type="match status" value="1"/>
</dbReference>
<dbReference type="Gene3D" id="1.20.1250.20">
    <property type="entry name" value="MFS general substrate transporter like domains"/>
    <property type="match status" value="2"/>
</dbReference>
<protein>
    <submittedName>
        <fullName evidence="9">Putative sugar transporter</fullName>
    </submittedName>
</protein>
<feature type="transmembrane region" description="Helical" evidence="7">
    <location>
        <begin position="138"/>
        <end position="158"/>
    </location>
</feature>
<dbReference type="AlphaFoldDB" id="A0A085A7M3"/>
<feature type="domain" description="Major facilitator superfamily (MFS) profile" evidence="8">
    <location>
        <begin position="9"/>
        <end position="401"/>
    </location>
</feature>
<dbReference type="InterPro" id="IPR036259">
    <property type="entry name" value="MFS_trans_sf"/>
</dbReference>
<dbReference type="InterPro" id="IPR011701">
    <property type="entry name" value="MFS"/>
</dbReference>
<evidence type="ECO:0000256" key="3">
    <source>
        <dbReference type="ARBA" id="ARBA00022692"/>
    </source>
</evidence>
<dbReference type="Proteomes" id="UP000028630">
    <property type="component" value="Unassembled WGS sequence"/>
</dbReference>
<dbReference type="eggNOG" id="COG2271">
    <property type="taxonomic scope" value="Bacteria"/>
</dbReference>
<dbReference type="EMBL" id="JMTB01000085">
    <property type="protein sequence ID" value="KFC06218.1"/>
    <property type="molecule type" value="Genomic_DNA"/>
</dbReference>
<feature type="transmembrane region" description="Helical" evidence="7">
    <location>
        <begin position="310"/>
        <end position="333"/>
    </location>
</feature>
<keyword evidence="2" id="KW-1003">Cell membrane</keyword>
<dbReference type="PROSITE" id="PS50850">
    <property type="entry name" value="MFS"/>
    <property type="match status" value="1"/>
</dbReference>
<comment type="caution">
    <text evidence="9">The sequence shown here is derived from an EMBL/GenBank/DDBJ whole genome shotgun (WGS) entry which is preliminary data.</text>
</comment>
<comment type="subcellular location">
    <subcellularLocation>
        <location evidence="1">Membrane</location>
        <topology evidence="1">Multi-pass membrane protein</topology>
    </subcellularLocation>
</comment>
<dbReference type="RefSeq" id="WP_038157881.1">
    <property type="nucleotide sequence ID" value="NZ_JMTB01000085.1"/>
</dbReference>
<organism evidence="9 10">
    <name type="scientific">Trabulsiella guamensis ATCC 49490</name>
    <dbReference type="NCBI Taxonomy" id="1005994"/>
    <lineage>
        <taxon>Bacteria</taxon>
        <taxon>Pseudomonadati</taxon>
        <taxon>Pseudomonadota</taxon>
        <taxon>Gammaproteobacteria</taxon>
        <taxon>Enterobacterales</taxon>
        <taxon>Enterobacteriaceae</taxon>
        <taxon>Trabulsiella</taxon>
    </lineage>
</organism>
<feature type="transmembrane region" description="Helical" evidence="7">
    <location>
        <begin position="345"/>
        <end position="368"/>
    </location>
</feature>
<dbReference type="GO" id="GO:0022857">
    <property type="term" value="F:transmembrane transporter activity"/>
    <property type="evidence" value="ECO:0007669"/>
    <property type="project" value="InterPro"/>
</dbReference>
<dbReference type="GO" id="GO:0016020">
    <property type="term" value="C:membrane"/>
    <property type="evidence" value="ECO:0007669"/>
    <property type="project" value="UniProtKB-SubCell"/>
</dbReference>
<dbReference type="PANTHER" id="PTHR11662">
    <property type="entry name" value="SOLUTE CARRIER FAMILY 17"/>
    <property type="match status" value="1"/>
</dbReference>
<dbReference type="OrthoDB" id="4474610at2"/>
<evidence type="ECO:0000256" key="7">
    <source>
        <dbReference type="SAM" id="Phobius"/>
    </source>
</evidence>
<keyword evidence="10" id="KW-1185">Reference proteome</keyword>
<keyword evidence="5 7" id="KW-0472">Membrane</keyword>
<evidence type="ECO:0000313" key="10">
    <source>
        <dbReference type="Proteomes" id="UP000028630"/>
    </source>
</evidence>
<feature type="transmembrane region" description="Helical" evidence="7">
    <location>
        <begin position="48"/>
        <end position="69"/>
    </location>
</feature>
<evidence type="ECO:0000256" key="1">
    <source>
        <dbReference type="ARBA" id="ARBA00004141"/>
    </source>
</evidence>
<feature type="transmembrane region" description="Helical" evidence="7">
    <location>
        <begin position="260"/>
        <end position="277"/>
    </location>
</feature>
<feature type="transmembrane region" description="Helical" evidence="7">
    <location>
        <begin position="374"/>
        <end position="394"/>
    </location>
</feature>
<keyword evidence="3 7" id="KW-0812">Transmembrane</keyword>
<accession>A0A085A7M3</accession>
<evidence type="ECO:0000259" key="8">
    <source>
        <dbReference type="PROSITE" id="PS50850"/>
    </source>
</evidence>
<reference evidence="10" key="1">
    <citation type="submission" date="2014-05" db="EMBL/GenBank/DDBJ databases">
        <title>ATOL: Assembling a taxonomically balanced genome-scale reconstruction of the evolutionary history of the Enterobacteriaceae.</title>
        <authorList>
            <person name="Plunkett G. III"/>
            <person name="Neeno-Eckwall E.C."/>
            <person name="Glasner J.D."/>
            <person name="Perna N.T."/>
        </authorList>
    </citation>
    <scope>NUCLEOTIDE SEQUENCE [LARGE SCALE GENOMIC DNA]</scope>
    <source>
        <strain evidence="10">ATCC 49490</strain>
    </source>
</reference>
<dbReference type="SUPFAM" id="SSF103473">
    <property type="entry name" value="MFS general substrate transporter"/>
    <property type="match status" value="1"/>
</dbReference>
<evidence type="ECO:0000256" key="2">
    <source>
        <dbReference type="ARBA" id="ARBA00022475"/>
    </source>
</evidence>
<keyword evidence="9" id="KW-0762">Sugar transport</keyword>
<proteinExistence type="inferred from homology"/>
<feature type="transmembrane region" description="Helical" evidence="7">
    <location>
        <begin position="284"/>
        <end position="304"/>
    </location>
</feature>
<evidence type="ECO:0000313" key="9">
    <source>
        <dbReference type="EMBL" id="KFC06218.1"/>
    </source>
</evidence>
<keyword evidence="9" id="KW-0813">Transport</keyword>
<comment type="similarity">
    <text evidence="6">Belongs to the major facilitator superfamily. Phthalate permease family.</text>
</comment>
<evidence type="ECO:0000256" key="4">
    <source>
        <dbReference type="ARBA" id="ARBA00022989"/>
    </source>
</evidence>
<dbReference type="InterPro" id="IPR050382">
    <property type="entry name" value="MFS_Na/Anion_cotransporter"/>
</dbReference>
<feature type="transmembrane region" description="Helical" evidence="7">
    <location>
        <begin position="165"/>
        <end position="186"/>
    </location>
</feature>
<evidence type="ECO:0000256" key="5">
    <source>
        <dbReference type="ARBA" id="ARBA00023136"/>
    </source>
</evidence>
<keyword evidence="4 7" id="KW-1133">Transmembrane helix</keyword>
<gene>
    <name evidence="9" type="ORF">GTGU_02739</name>
</gene>
<sequence>MFTSKWFRIGVTLMVGLFVAYLDRSNLSIALPGMEKELGIDGAATKSLALTGFLIGYALANFFGGFLANRLNPKITIVTMVFLWSVVQIMTAWITSAALLIAFRIILGIAEGIYWPQQFRFARAWFNKDEITRGTNLIQFYGQFLALSLGFIILTPIFDHLGWKWVFYITGGMGVFIVVPMFLAFLKNSPDKASAPDEPAADPEPAGGKISFSDLGGAPFLLLVFSYFANGMLFWGITLFIPMAVLSLGFSGFSQGAASALPYFLAILLAIPVSWYSDKTQKRGLIAACGLGSAGLFLIALPFIDSPFGKLALITLAIAWFTSCYTTNIWSIITSSVKKSAVGPAAGVINGVGAGLGGTTAGFVVQYLQSWSGSYVPGFTVLGVVAILGGLSVYTYSRIIAGRPVTA</sequence>
<dbReference type="InterPro" id="IPR020846">
    <property type="entry name" value="MFS_dom"/>
</dbReference>